<feature type="compositionally biased region" description="Basic residues" evidence="3">
    <location>
        <begin position="1166"/>
        <end position="1176"/>
    </location>
</feature>
<dbReference type="CDD" id="cd18186">
    <property type="entry name" value="BTB_POZ_ZBTB_KLHL-like"/>
    <property type="match status" value="1"/>
</dbReference>
<dbReference type="Proteomes" id="UP000030854">
    <property type="component" value="Unassembled WGS sequence"/>
</dbReference>
<comment type="caution">
    <text evidence="5">The sequence shown here is derived from an EMBL/GenBank/DDBJ whole genome shotgun (WGS) entry which is preliminary data.</text>
</comment>
<reference evidence="5 6" key="1">
    <citation type="journal article" date="2014" name="BMC Genomics">
        <title>Adaptive genomic structural variation in the grape powdery mildew pathogen, Erysiphe necator.</title>
        <authorList>
            <person name="Jones L."/>
            <person name="Riaz S."/>
            <person name="Morales-Cruz A."/>
            <person name="Amrine K.C."/>
            <person name="McGuire B."/>
            <person name="Gubler W.D."/>
            <person name="Walker M.A."/>
            <person name="Cantu D."/>
        </authorList>
    </citation>
    <scope>NUCLEOTIDE SEQUENCE [LARGE SCALE GENOMIC DNA]</scope>
    <source>
        <strain evidence="6">c</strain>
    </source>
</reference>
<dbReference type="HOGENOM" id="CLU_002285_0_0_1"/>
<evidence type="ECO:0000256" key="1">
    <source>
        <dbReference type="ARBA" id="ARBA00022737"/>
    </source>
</evidence>
<dbReference type="PROSITE" id="PS50097">
    <property type="entry name" value="BTB"/>
    <property type="match status" value="1"/>
</dbReference>
<gene>
    <name evidence="5" type="ORF">EV44_g5281</name>
</gene>
<dbReference type="InterPro" id="IPR002110">
    <property type="entry name" value="Ankyrin_rpt"/>
</dbReference>
<feature type="repeat" description="RCC1" evidence="2">
    <location>
        <begin position="444"/>
        <end position="500"/>
    </location>
</feature>
<dbReference type="EMBL" id="JNVN01000785">
    <property type="protein sequence ID" value="KHJ34623.1"/>
    <property type="molecule type" value="Genomic_DNA"/>
</dbReference>
<dbReference type="Pfam" id="PF00651">
    <property type="entry name" value="BTB"/>
    <property type="match status" value="1"/>
</dbReference>
<accession>A0A0B1P8N9</accession>
<dbReference type="SUPFAM" id="SSF54695">
    <property type="entry name" value="POZ domain"/>
    <property type="match status" value="1"/>
</dbReference>
<dbReference type="Pfam" id="PF13637">
    <property type="entry name" value="Ank_4"/>
    <property type="match status" value="1"/>
</dbReference>
<dbReference type="PANTHER" id="PTHR22872">
    <property type="entry name" value="BTK-BINDING PROTEIN-RELATED"/>
    <property type="match status" value="1"/>
</dbReference>
<feature type="region of interest" description="Disordered" evidence="3">
    <location>
        <begin position="1280"/>
        <end position="1299"/>
    </location>
</feature>
<dbReference type="PROSITE" id="PS50012">
    <property type="entry name" value="RCC1_3"/>
    <property type="match status" value="3"/>
</dbReference>
<dbReference type="InterPro" id="IPR036770">
    <property type="entry name" value="Ankyrin_rpt-contain_sf"/>
</dbReference>
<dbReference type="InterPro" id="IPR000210">
    <property type="entry name" value="BTB/POZ_dom"/>
</dbReference>
<dbReference type="PANTHER" id="PTHR22872:SF2">
    <property type="entry name" value="INHIBITOR OF BRUTON TYROSINE KINASE"/>
    <property type="match status" value="1"/>
</dbReference>
<dbReference type="Gene3D" id="1.25.40.20">
    <property type="entry name" value="Ankyrin repeat-containing domain"/>
    <property type="match status" value="1"/>
</dbReference>
<evidence type="ECO:0000313" key="5">
    <source>
        <dbReference type="EMBL" id="KHJ34623.1"/>
    </source>
</evidence>
<dbReference type="OMA" id="FEFVLRY"/>
<sequence length="1531" mass="173290">MSHLLWEYYYNEELDKFRKLLRGNFQETSQSYLIRRVNSNIHGTINGNVVNPKAFAKQRRTSGQNENLSGVREPHYIIGRTEINSRDCNGLTLLHRAVSSTSSLMNEFAISLLDHPSIDIYVQDRENGWTPLHRALYFGNAIIAREIIRKDLESVNLRRGSVLHRESFSIFEIIDNEGNRAFDLYNLTIPLQLPKESSFSDPNYESDNSDEDSNDELPLLPSQKINPQFSLTGDEVLAWGSNRNHGLGFRDQDDRHHPEKISLKRPDSLLFRFYREYLETLSDDERSKSNASIPKSVDDLPIMIKHRPIVIQDVVLSKLHSAILTTDPESNLYMCGFGPGGRLGTGDQDTRFSYVPIHCGVLSGLKVSKIALGINHTLALVADGSIFSWGSNLHFQLGYSLSLSTLQNEEPVSLNPRIVGGILKREIIDGVAASGIHSVAYSSNYLFTWGKNEGQLGLVDSESRNLEYQSEPRKVAASLFKAPINSVCAIDDATIVLLSNHIVYVFTNYGYKIVKFPSSEDLYPCHLKASTHSRCYDSKSNYISSITAGGNTIGAVTMRGDLFTLNVRSSSTNETSNKASPSKNKNLLSPPERIWSLRKGHWDGIKSVGITENGCVIICTRAGAVWRRIKRLKARESFATDITSNRKKFKFERIPGLTHIVAVRSTVHGVYVAVKKNSEIDGPCIQVSEPTLWADVNPLLVFSHGKASESLYDNRSTDTSTIPMLILPKSLTETSTISDLEASVSKLILSKSRSEGFDVEVGTSTSDIKIPVHSFVLGRSSVLRNAIINLRRFPEKAISNEFFSIKDRKDKDKSLEISLIFEKMNFITLFNLIVYIYSDILVDLWIFMHKSRFTSQRFQQVRAELIENASYLKLEEINVAMRSVSFPKKRLSIDMYLATLDPNFFDNGDTIIELKDSETFAHSVILCRRCPFFEGLFNGRAAGRWLLNRHQETPKHIRVNLKHINSYTFCFVLRHIYSDIGLELFADVVCANIDEFSNLVLDVMAVADELMLDRLSQVCQKTLGNFVNDRNICYLLNIIAPYSVSNFKQFALKYICLHLESVLENHLINDLEENLLLELGEVIRQNQTSFLPFVRSGIAECALFEKFPELIEEIKEERIRLLRDSSYVSHLKDDKFISFSSKYSTDCLDDAYGSYNKNIAAKNQKRVGKFSHRKSSSLKSSSDDEKSTNFCNHDITPIKIPESSTSGSKSEDISMKFNNSIISDLSIRLDKMSSIPINESDSLNAVPKNKKLDNSMTSQFKGWSSVRPASLKNDMREIMAQAQSSHSSVSISPPPRRLKNEINTKINQPKLSQKERKKQLHQQVTNKIHVSEISSNEKNSYQISTPWQTQIRDSGISIRSIYNEPLSEVKSVQSIQISSLSKDESSKSLETNSISNAPNKSLCFKKNLNLANKMGSGGVIVHSKRYIVPSNKAEPAMKLPMVDIIGQQEREQEILKEKIARRSLREIQEEQAFQEWWDKESRRIQMVEAEYEAEKTSNHRKKSKAVVGKTSQRRGKFPKEGKKDDKNKGQK</sequence>
<dbReference type="SMART" id="SM00225">
    <property type="entry name" value="BTB"/>
    <property type="match status" value="1"/>
</dbReference>
<evidence type="ECO:0000256" key="3">
    <source>
        <dbReference type="SAM" id="MobiDB-lite"/>
    </source>
</evidence>
<protein>
    <submittedName>
        <fullName evidence="5">Putative btb poz domain-containing protein</fullName>
    </submittedName>
</protein>
<dbReference type="SMART" id="SM00248">
    <property type="entry name" value="ANK"/>
    <property type="match status" value="2"/>
</dbReference>
<evidence type="ECO:0000313" key="6">
    <source>
        <dbReference type="Proteomes" id="UP000030854"/>
    </source>
</evidence>
<evidence type="ECO:0000256" key="2">
    <source>
        <dbReference type="PROSITE-ProRule" id="PRU00235"/>
    </source>
</evidence>
<keyword evidence="1" id="KW-0677">Repeat</keyword>
<dbReference type="InterPro" id="IPR051625">
    <property type="entry name" value="Signaling_Regulatory_Domain"/>
</dbReference>
<feature type="region of interest" description="Disordered" evidence="3">
    <location>
        <begin position="1166"/>
        <end position="1211"/>
    </location>
</feature>
<dbReference type="SUPFAM" id="SSF48403">
    <property type="entry name" value="Ankyrin repeat"/>
    <property type="match status" value="1"/>
</dbReference>
<feature type="repeat" description="RCC1" evidence="2">
    <location>
        <begin position="384"/>
        <end position="444"/>
    </location>
</feature>
<proteinExistence type="predicted"/>
<dbReference type="SUPFAM" id="SSF50985">
    <property type="entry name" value="RCC1/BLIP-II"/>
    <property type="match status" value="1"/>
</dbReference>
<dbReference type="InterPro" id="IPR009091">
    <property type="entry name" value="RCC1/BLIP-II"/>
</dbReference>
<dbReference type="Gene3D" id="3.30.710.10">
    <property type="entry name" value="Potassium Channel Kv1.1, Chain A"/>
    <property type="match status" value="1"/>
</dbReference>
<dbReference type="Gene3D" id="2.130.10.30">
    <property type="entry name" value="Regulator of chromosome condensation 1/beta-lactamase-inhibitor protein II"/>
    <property type="match status" value="1"/>
</dbReference>
<feature type="compositionally biased region" description="Basic and acidic residues" evidence="3">
    <location>
        <begin position="1517"/>
        <end position="1531"/>
    </location>
</feature>
<feature type="region of interest" description="Disordered" evidence="3">
    <location>
        <begin position="196"/>
        <end position="219"/>
    </location>
</feature>
<dbReference type="InterPro" id="IPR011333">
    <property type="entry name" value="SKP1/BTB/POZ_sf"/>
</dbReference>
<dbReference type="InterPro" id="IPR000408">
    <property type="entry name" value="Reg_chr_condens"/>
</dbReference>
<name>A0A0B1P8N9_UNCNE</name>
<feature type="domain" description="BTB" evidence="4">
    <location>
        <begin position="908"/>
        <end position="979"/>
    </location>
</feature>
<feature type="repeat" description="RCC1" evidence="2">
    <location>
        <begin position="330"/>
        <end position="383"/>
    </location>
</feature>
<dbReference type="STRING" id="52586.A0A0B1P8N9"/>
<evidence type="ECO:0000259" key="4">
    <source>
        <dbReference type="PROSITE" id="PS50097"/>
    </source>
</evidence>
<keyword evidence="6" id="KW-1185">Reference proteome</keyword>
<dbReference type="Pfam" id="PF13540">
    <property type="entry name" value="RCC1_2"/>
    <property type="match status" value="1"/>
</dbReference>
<organism evidence="5 6">
    <name type="scientific">Uncinula necator</name>
    <name type="common">Grape powdery mildew</name>
    <dbReference type="NCBI Taxonomy" id="52586"/>
    <lineage>
        <taxon>Eukaryota</taxon>
        <taxon>Fungi</taxon>
        <taxon>Dikarya</taxon>
        <taxon>Ascomycota</taxon>
        <taxon>Pezizomycotina</taxon>
        <taxon>Leotiomycetes</taxon>
        <taxon>Erysiphales</taxon>
        <taxon>Erysiphaceae</taxon>
        <taxon>Erysiphe</taxon>
    </lineage>
</organism>
<feature type="region of interest" description="Disordered" evidence="3">
    <location>
        <begin position="1491"/>
        <end position="1531"/>
    </location>
</feature>